<evidence type="ECO:0000256" key="3">
    <source>
        <dbReference type="ARBA" id="ARBA00022448"/>
    </source>
</evidence>
<evidence type="ECO:0000256" key="5">
    <source>
        <dbReference type="ARBA" id="ARBA00022519"/>
    </source>
</evidence>
<dbReference type="InterPro" id="IPR049031">
    <property type="entry name" value="T2SSK_SAM-like_1st"/>
</dbReference>
<reference evidence="13" key="1">
    <citation type="submission" date="2017-04" db="EMBL/GenBank/DDBJ databases">
        <authorList>
            <person name="Varghese N."/>
            <person name="Submissions S."/>
        </authorList>
    </citation>
    <scope>NUCLEOTIDE SEQUENCE [LARGE SCALE GENOMIC DNA]</scope>
    <source>
        <strain evidence="13">RKEM611</strain>
    </source>
</reference>
<dbReference type="Pfam" id="PF21687">
    <property type="entry name" value="T2SSK_1st"/>
    <property type="match status" value="1"/>
</dbReference>
<evidence type="ECO:0000256" key="2">
    <source>
        <dbReference type="ARBA" id="ARBA00007246"/>
    </source>
</evidence>
<dbReference type="PANTHER" id="PTHR38831:SF1">
    <property type="entry name" value="TYPE II SECRETION SYSTEM PROTEIN K-RELATED"/>
    <property type="match status" value="1"/>
</dbReference>
<dbReference type="STRING" id="1513793.SAMN06296036_102220"/>
<evidence type="ECO:0000256" key="10">
    <source>
        <dbReference type="SAM" id="Phobius"/>
    </source>
</evidence>
<evidence type="ECO:0000313" key="13">
    <source>
        <dbReference type="Proteomes" id="UP000192907"/>
    </source>
</evidence>
<feature type="domain" description="T2SS protein K first SAM-like" evidence="11">
    <location>
        <begin position="204"/>
        <end position="279"/>
    </location>
</feature>
<keyword evidence="6 10" id="KW-0812">Transmembrane</keyword>
<sequence length="406" mass="45715">MKKPSHKKVKFVLGFPVETEDGSTGKPLTNRGVALLIAMFVTAMAMLFLAEMKLSSSVSNQLSLGHHLNVKGEYIAKSGVNLAKMLLTADLAIDLSLREVQGKNFTPADGPEDMWAMLNGLPIGGETLEMVSSMQESFDLSAINDSDVLDQLKLFDGAFVLEVHDETSKINVNTCGIGRGDKCMDLLRKLMSCPAEREYLERKKVNPQEIISLIRDWVDDNDRPDENAFYSSEDDPYAERGGDQFPKNARFDSLEELKLIPGWDDEMHKIFSPFLTVYPIPTDTIKDKWRINFNTADRAFLGCLLPKANQECAETSARYVNKRDEFGSVSGAQALKSTLNQQFCTSSTDDVKRFGYRSDVYRIKVTGQVEDQARTLEVVMQRGVPDEFDEKKGFRGAYKFLYWKML</sequence>
<evidence type="ECO:0000256" key="4">
    <source>
        <dbReference type="ARBA" id="ARBA00022475"/>
    </source>
</evidence>
<keyword evidence="13" id="KW-1185">Reference proteome</keyword>
<evidence type="ECO:0000256" key="8">
    <source>
        <dbReference type="ARBA" id="ARBA00022989"/>
    </source>
</evidence>
<dbReference type="RefSeq" id="WP_132315328.1">
    <property type="nucleotide sequence ID" value="NZ_FWZT01000002.1"/>
</dbReference>
<dbReference type="Proteomes" id="UP000192907">
    <property type="component" value="Unassembled WGS sequence"/>
</dbReference>
<proteinExistence type="inferred from homology"/>
<evidence type="ECO:0000256" key="7">
    <source>
        <dbReference type="ARBA" id="ARBA00022927"/>
    </source>
</evidence>
<dbReference type="PANTHER" id="PTHR38831">
    <property type="entry name" value="TYPE II SECRETION SYSTEM PROTEIN K"/>
    <property type="match status" value="1"/>
</dbReference>
<dbReference type="SUPFAM" id="SSF158544">
    <property type="entry name" value="GspK insert domain-like"/>
    <property type="match status" value="1"/>
</dbReference>
<comment type="similarity">
    <text evidence="2">Belongs to the GSP K family.</text>
</comment>
<organism evidence="12 13">
    <name type="scientific">Pseudobacteriovorax antillogorgiicola</name>
    <dbReference type="NCBI Taxonomy" id="1513793"/>
    <lineage>
        <taxon>Bacteria</taxon>
        <taxon>Pseudomonadati</taxon>
        <taxon>Bdellovibrionota</taxon>
        <taxon>Oligoflexia</taxon>
        <taxon>Oligoflexales</taxon>
        <taxon>Pseudobacteriovoracaceae</taxon>
        <taxon>Pseudobacteriovorax</taxon>
    </lineage>
</organism>
<keyword evidence="8 10" id="KW-1133">Transmembrane helix</keyword>
<name>A0A1Y6BBU9_9BACT</name>
<keyword evidence="3" id="KW-0813">Transport</keyword>
<evidence type="ECO:0000259" key="11">
    <source>
        <dbReference type="Pfam" id="PF21687"/>
    </source>
</evidence>
<comment type="subcellular location">
    <subcellularLocation>
        <location evidence="1">Cell inner membrane</location>
    </subcellularLocation>
</comment>
<dbReference type="GO" id="GO:0009306">
    <property type="term" value="P:protein secretion"/>
    <property type="evidence" value="ECO:0007669"/>
    <property type="project" value="InterPro"/>
</dbReference>
<dbReference type="EMBL" id="FWZT01000002">
    <property type="protein sequence ID" value="SME95537.1"/>
    <property type="molecule type" value="Genomic_DNA"/>
</dbReference>
<protein>
    <submittedName>
        <fullName evidence="12">Type II secretory pathway, component PulK</fullName>
    </submittedName>
</protein>
<evidence type="ECO:0000256" key="1">
    <source>
        <dbReference type="ARBA" id="ARBA00004533"/>
    </source>
</evidence>
<dbReference type="Gene3D" id="3.30.1300.30">
    <property type="entry name" value="GSPII I/J protein-like"/>
    <property type="match status" value="1"/>
</dbReference>
<dbReference type="InterPro" id="IPR005628">
    <property type="entry name" value="GspK"/>
</dbReference>
<dbReference type="GO" id="GO:0005886">
    <property type="term" value="C:plasma membrane"/>
    <property type="evidence" value="ECO:0007669"/>
    <property type="project" value="UniProtKB-SubCell"/>
</dbReference>
<dbReference type="OrthoDB" id="5292009at2"/>
<gene>
    <name evidence="12" type="ORF">SAMN06296036_102220</name>
</gene>
<evidence type="ECO:0000313" key="12">
    <source>
        <dbReference type="EMBL" id="SME95537.1"/>
    </source>
</evidence>
<evidence type="ECO:0000256" key="6">
    <source>
        <dbReference type="ARBA" id="ARBA00022692"/>
    </source>
</evidence>
<keyword evidence="5" id="KW-0997">Cell inner membrane</keyword>
<keyword evidence="4" id="KW-1003">Cell membrane</keyword>
<keyword evidence="9 10" id="KW-0472">Membrane</keyword>
<evidence type="ECO:0000256" key="9">
    <source>
        <dbReference type="ARBA" id="ARBA00023136"/>
    </source>
</evidence>
<dbReference type="Gene3D" id="1.10.40.60">
    <property type="entry name" value="EpsJ-like"/>
    <property type="match status" value="2"/>
</dbReference>
<dbReference type="AlphaFoldDB" id="A0A1Y6BBU9"/>
<feature type="transmembrane region" description="Helical" evidence="10">
    <location>
        <begin position="33"/>
        <end position="50"/>
    </location>
</feature>
<accession>A0A1Y6BBU9</accession>
<dbReference type="InterPro" id="IPR038072">
    <property type="entry name" value="GspK_central_sf"/>
</dbReference>
<keyword evidence="7" id="KW-0653">Protein transport</keyword>